<dbReference type="OrthoDB" id="5352262at2759"/>
<name>A0A6A5VVI6_9PLEO</name>
<dbReference type="Proteomes" id="UP000799779">
    <property type="component" value="Unassembled WGS sequence"/>
</dbReference>
<evidence type="ECO:0000313" key="1">
    <source>
        <dbReference type="EMBL" id="KAF1992877.1"/>
    </source>
</evidence>
<dbReference type="EMBL" id="ML977760">
    <property type="protein sequence ID" value="KAF1992877.1"/>
    <property type="molecule type" value="Genomic_DNA"/>
</dbReference>
<dbReference type="AlphaFoldDB" id="A0A6A5VVI6"/>
<gene>
    <name evidence="1" type="ORF">P154DRAFT_128814</name>
</gene>
<protein>
    <submittedName>
        <fullName evidence="1">Uncharacterized protein</fullName>
    </submittedName>
</protein>
<evidence type="ECO:0000313" key="2">
    <source>
        <dbReference type="Proteomes" id="UP000799779"/>
    </source>
</evidence>
<organism evidence="1 2">
    <name type="scientific">Amniculicola lignicola CBS 123094</name>
    <dbReference type="NCBI Taxonomy" id="1392246"/>
    <lineage>
        <taxon>Eukaryota</taxon>
        <taxon>Fungi</taxon>
        <taxon>Dikarya</taxon>
        <taxon>Ascomycota</taxon>
        <taxon>Pezizomycotina</taxon>
        <taxon>Dothideomycetes</taxon>
        <taxon>Pleosporomycetidae</taxon>
        <taxon>Pleosporales</taxon>
        <taxon>Amniculicolaceae</taxon>
        <taxon>Amniculicola</taxon>
    </lineage>
</organism>
<proteinExistence type="predicted"/>
<accession>A0A6A5VVI6</accession>
<keyword evidence="2" id="KW-1185">Reference proteome</keyword>
<sequence>MTGCSLCHWIEGPWVFSVQAAGLLHFEPLADIQNAITRCPTGHREFDDTQNPPFIFSPLNLQSFIDFKRQDFQRPCKWAEDRDETPARVCPSAKQ</sequence>
<reference evidence="1" key="1">
    <citation type="journal article" date="2020" name="Stud. Mycol.">
        <title>101 Dothideomycetes genomes: a test case for predicting lifestyles and emergence of pathogens.</title>
        <authorList>
            <person name="Haridas S."/>
            <person name="Albert R."/>
            <person name="Binder M."/>
            <person name="Bloem J."/>
            <person name="Labutti K."/>
            <person name="Salamov A."/>
            <person name="Andreopoulos B."/>
            <person name="Baker S."/>
            <person name="Barry K."/>
            <person name="Bills G."/>
            <person name="Bluhm B."/>
            <person name="Cannon C."/>
            <person name="Castanera R."/>
            <person name="Culley D."/>
            <person name="Daum C."/>
            <person name="Ezra D."/>
            <person name="Gonzalez J."/>
            <person name="Henrissat B."/>
            <person name="Kuo A."/>
            <person name="Liang C."/>
            <person name="Lipzen A."/>
            <person name="Lutzoni F."/>
            <person name="Magnuson J."/>
            <person name="Mondo S."/>
            <person name="Nolan M."/>
            <person name="Ohm R."/>
            <person name="Pangilinan J."/>
            <person name="Park H.-J."/>
            <person name="Ramirez L."/>
            <person name="Alfaro M."/>
            <person name="Sun H."/>
            <person name="Tritt A."/>
            <person name="Yoshinaga Y."/>
            <person name="Zwiers L.-H."/>
            <person name="Turgeon B."/>
            <person name="Goodwin S."/>
            <person name="Spatafora J."/>
            <person name="Crous P."/>
            <person name="Grigoriev I."/>
        </authorList>
    </citation>
    <scope>NUCLEOTIDE SEQUENCE</scope>
    <source>
        <strain evidence="1">CBS 123094</strain>
    </source>
</reference>